<evidence type="ECO:0000256" key="6">
    <source>
        <dbReference type="PIRNR" id="PIRNR002889"/>
    </source>
</evidence>
<comment type="function">
    <text evidence="5 6">Structural component of flagellum, the bacterial motility apparatus. Part of the rod structure of flagellar basal body.</text>
</comment>
<name>A0ABU3NLF7_9CHLR</name>
<evidence type="ECO:0000256" key="2">
    <source>
        <dbReference type="ARBA" id="ARBA00009677"/>
    </source>
</evidence>
<dbReference type="Proteomes" id="UP001254165">
    <property type="component" value="Unassembled WGS sequence"/>
</dbReference>
<keyword evidence="4 6" id="KW-0975">Bacterial flagellum</keyword>
<dbReference type="Pfam" id="PF00460">
    <property type="entry name" value="Flg_bb_rod"/>
    <property type="match status" value="1"/>
</dbReference>
<dbReference type="InterPro" id="IPR001444">
    <property type="entry name" value="Flag_bb_rod_N"/>
</dbReference>
<evidence type="ECO:0000313" key="8">
    <source>
        <dbReference type="EMBL" id="MDT8897679.1"/>
    </source>
</evidence>
<dbReference type="RefSeq" id="WP_315624342.1">
    <property type="nucleotide sequence ID" value="NZ_JAUHMF010000001.1"/>
</dbReference>
<proteinExistence type="inferred from homology"/>
<keyword evidence="8" id="KW-0969">Cilium</keyword>
<evidence type="ECO:0000313" key="9">
    <source>
        <dbReference type="Proteomes" id="UP001254165"/>
    </source>
</evidence>
<evidence type="ECO:0000256" key="4">
    <source>
        <dbReference type="ARBA" id="ARBA00023143"/>
    </source>
</evidence>
<accession>A0ABU3NLF7</accession>
<evidence type="ECO:0000256" key="1">
    <source>
        <dbReference type="ARBA" id="ARBA00004117"/>
    </source>
</evidence>
<protein>
    <recommendedName>
        <fullName evidence="3 6">Flagellar basal body rod protein FlgB</fullName>
    </recommendedName>
</protein>
<dbReference type="PANTHER" id="PTHR30435">
    <property type="entry name" value="FLAGELLAR PROTEIN"/>
    <property type="match status" value="1"/>
</dbReference>
<dbReference type="PIRSF" id="PIRSF002889">
    <property type="entry name" value="Rod_FlgB"/>
    <property type="match status" value="1"/>
</dbReference>
<evidence type="ECO:0000256" key="3">
    <source>
        <dbReference type="ARBA" id="ARBA00014376"/>
    </source>
</evidence>
<sequence>MADNGMLNDSTLSILRMALDGLSLRQQMIGRNIANVDTPGFHAQTVDFETAVKKALTQNKAIGLQRTQPGHLAAPTQNATFTIAQRPGGSVRADQNNVDIDVELMDMTETALRFQALSQAASKKLLLLKNLASGR</sequence>
<keyword evidence="8" id="KW-0282">Flagellum</keyword>
<dbReference type="EMBL" id="JAUHMF010000001">
    <property type="protein sequence ID" value="MDT8897679.1"/>
    <property type="molecule type" value="Genomic_DNA"/>
</dbReference>
<keyword evidence="8" id="KW-0966">Cell projection</keyword>
<organism evidence="8 9">
    <name type="scientific">Thermanaerothrix solaris</name>
    <dbReference type="NCBI Taxonomy" id="3058434"/>
    <lineage>
        <taxon>Bacteria</taxon>
        <taxon>Bacillati</taxon>
        <taxon>Chloroflexota</taxon>
        <taxon>Anaerolineae</taxon>
        <taxon>Anaerolineales</taxon>
        <taxon>Anaerolineaceae</taxon>
        <taxon>Thermanaerothrix</taxon>
    </lineage>
</organism>
<evidence type="ECO:0000256" key="5">
    <source>
        <dbReference type="ARBA" id="ARBA00024934"/>
    </source>
</evidence>
<comment type="similarity">
    <text evidence="2 6">Belongs to the flagella basal body rod proteins family.</text>
</comment>
<dbReference type="InterPro" id="IPR006300">
    <property type="entry name" value="FlgB"/>
</dbReference>
<reference evidence="8 9" key="1">
    <citation type="submission" date="2023-07" db="EMBL/GenBank/DDBJ databases">
        <title>Novel species of Thermanaerothrix with wide hydrolytic capabilities.</title>
        <authorList>
            <person name="Zayulina K.S."/>
            <person name="Podosokorskaya O.A."/>
            <person name="Elcheninov A.G."/>
        </authorList>
    </citation>
    <scope>NUCLEOTIDE SEQUENCE [LARGE SCALE GENOMIC DNA]</scope>
    <source>
        <strain evidence="8 9">4228-RoL</strain>
    </source>
</reference>
<comment type="subunit">
    <text evidence="6">The basal body constitutes a major portion of the flagellar organelle and consists of a number of rings mounted on a central rod.</text>
</comment>
<dbReference type="NCBIfam" id="TIGR01396">
    <property type="entry name" value="FlgB"/>
    <property type="match status" value="1"/>
</dbReference>
<gene>
    <name evidence="8" type="primary">flgB</name>
    <name evidence="8" type="ORF">QYE77_05320</name>
</gene>
<dbReference type="PANTHER" id="PTHR30435:SF12">
    <property type="entry name" value="FLAGELLAR BASAL BODY ROD PROTEIN FLGB"/>
    <property type="match status" value="1"/>
</dbReference>
<comment type="subcellular location">
    <subcellularLocation>
        <location evidence="1 6">Bacterial flagellum basal body</location>
    </subcellularLocation>
</comment>
<keyword evidence="9" id="KW-1185">Reference proteome</keyword>
<feature type="domain" description="Flagellar basal body rod protein N-terminal" evidence="7">
    <location>
        <begin position="18"/>
        <end position="41"/>
    </location>
</feature>
<evidence type="ECO:0000259" key="7">
    <source>
        <dbReference type="Pfam" id="PF00460"/>
    </source>
</evidence>
<comment type="caution">
    <text evidence="8">The sequence shown here is derived from an EMBL/GenBank/DDBJ whole genome shotgun (WGS) entry which is preliminary data.</text>
</comment>